<dbReference type="InterPro" id="IPR009072">
    <property type="entry name" value="Histone-fold"/>
</dbReference>
<name>A0AAD4Q4S8_9AGAM</name>
<keyword evidence="3" id="KW-1185">Reference proteome</keyword>
<sequence>MARWWVRKTDLHSDPVRWIRISYDVVTDIIASAIPAACLPQARSTIFRGIRPCFWTKVFVFLGLYTSVPASGALIHDFLTDRQGDEELNTLVRATIAGGGVMPFIHKSLTAGKIKKPEGAPAA</sequence>
<dbReference type="Proteomes" id="UP001201163">
    <property type="component" value="Unassembled WGS sequence"/>
</dbReference>
<protein>
    <recommendedName>
        <fullName evidence="1">Histone H2A C-terminal domain-containing protein</fullName>
    </recommendedName>
</protein>
<feature type="domain" description="Histone H2A C-terminal" evidence="1">
    <location>
        <begin position="86"/>
        <end position="117"/>
    </location>
</feature>
<evidence type="ECO:0000313" key="2">
    <source>
        <dbReference type="EMBL" id="KAH8977713.1"/>
    </source>
</evidence>
<accession>A0AAD4Q4S8</accession>
<proteinExistence type="predicted"/>
<dbReference type="Pfam" id="PF16211">
    <property type="entry name" value="Histone_H2A_C"/>
    <property type="match status" value="1"/>
</dbReference>
<gene>
    <name evidence="2" type="ORF">EDB92DRAFT_1914897</name>
</gene>
<evidence type="ECO:0000313" key="3">
    <source>
        <dbReference type="Proteomes" id="UP001201163"/>
    </source>
</evidence>
<organism evidence="2 3">
    <name type="scientific">Lactarius akahatsu</name>
    <dbReference type="NCBI Taxonomy" id="416441"/>
    <lineage>
        <taxon>Eukaryota</taxon>
        <taxon>Fungi</taxon>
        <taxon>Dikarya</taxon>
        <taxon>Basidiomycota</taxon>
        <taxon>Agaricomycotina</taxon>
        <taxon>Agaricomycetes</taxon>
        <taxon>Russulales</taxon>
        <taxon>Russulaceae</taxon>
        <taxon>Lactarius</taxon>
    </lineage>
</organism>
<dbReference type="GO" id="GO:0046982">
    <property type="term" value="F:protein heterodimerization activity"/>
    <property type="evidence" value="ECO:0007669"/>
    <property type="project" value="InterPro"/>
</dbReference>
<dbReference type="Gene3D" id="1.10.20.10">
    <property type="entry name" value="Histone, subunit A"/>
    <property type="match status" value="1"/>
</dbReference>
<reference evidence="2" key="1">
    <citation type="submission" date="2022-01" db="EMBL/GenBank/DDBJ databases">
        <title>Comparative genomics reveals a dynamic genome evolution in the ectomycorrhizal milk-cap (Lactarius) mushrooms.</title>
        <authorList>
            <consortium name="DOE Joint Genome Institute"/>
            <person name="Lebreton A."/>
            <person name="Tang N."/>
            <person name="Kuo A."/>
            <person name="LaButti K."/>
            <person name="Drula E."/>
            <person name="Barry K."/>
            <person name="Clum A."/>
            <person name="Lipzen A."/>
            <person name="Mousain D."/>
            <person name="Ng V."/>
            <person name="Wang R."/>
            <person name="Wang X."/>
            <person name="Dai Y."/>
            <person name="Henrissat B."/>
            <person name="Grigoriev I.V."/>
            <person name="Guerin-Laguette A."/>
            <person name="Yu F."/>
            <person name="Martin F.M."/>
        </authorList>
    </citation>
    <scope>NUCLEOTIDE SEQUENCE</scope>
    <source>
        <strain evidence="2">QP</strain>
    </source>
</reference>
<dbReference type="InterPro" id="IPR032454">
    <property type="entry name" value="Histone_H2A_C"/>
</dbReference>
<comment type="caution">
    <text evidence="2">The sequence shown here is derived from an EMBL/GenBank/DDBJ whole genome shotgun (WGS) entry which is preliminary data.</text>
</comment>
<evidence type="ECO:0000259" key="1">
    <source>
        <dbReference type="Pfam" id="PF16211"/>
    </source>
</evidence>
<dbReference type="AlphaFoldDB" id="A0AAD4Q4S8"/>
<dbReference type="EMBL" id="JAKELL010000283">
    <property type="protein sequence ID" value="KAH8977713.1"/>
    <property type="molecule type" value="Genomic_DNA"/>
</dbReference>